<protein>
    <submittedName>
        <fullName evidence="3">Excisionase family DNA binding protein</fullName>
    </submittedName>
</protein>
<sequence length="117" mass="12778">MSTSGDGMEALIDGILDAVVPAGETVWTVREAARALRVSDSTILGLIHSGQLGTIAVHNKSFRIPRQALVEHLTRRYAPAQLVAAQQELAELNRLIKSRRAQLRQITDRIAQADGVR</sequence>
<feature type="coiled-coil region" evidence="1">
    <location>
        <begin position="82"/>
        <end position="109"/>
    </location>
</feature>
<gene>
    <name evidence="3" type="ORF">FHS44_002147</name>
</gene>
<dbReference type="NCBIfam" id="TIGR01764">
    <property type="entry name" value="excise"/>
    <property type="match status" value="1"/>
</dbReference>
<dbReference type="AlphaFoldDB" id="A0A7W7QK78"/>
<keyword evidence="4" id="KW-1185">Reference proteome</keyword>
<dbReference type="Pfam" id="PF12728">
    <property type="entry name" value="HTH_17"/>
    <property type="match status" value="1"/>
</dbReference>
<evidence type="ECO:0000256" key="1">
    <source>
        <dbReference type="SAM" id="Coils"/>
    </source>
</evidence>
<comment type="caution">
    <text evidence="3">The sequence shown here is derived from an EMBL/GenBank/DDBJ whole genome shotgun (WGS) entry which is preliminary data.</text>
</comment>
<feature type="domain" description="Helix-turn-helix" evidence="2">
    <location>
        <begin position="28"/>
        <end position="76"/>
    </location>
</feature>
<evidence type="ECO:0000313" key="3">
    <source>
        <dbReference type="EMBL" id="MBB4915062.1"/>
    </source>
</evidence>
<dbReference type="GO" id="GO:0003677">
    <property type="term" value="F:DNA binding"/>
    <property type="evidence" value="ECO:0007669"/>
    <property type="project" value="InterPro"/>
</dbReference>
<dbReference type="InterPro" id="IPR041657">
    <property type="entry name" value="HTH_17"/>
</dbReference>
<accession>A0A7W7QK78</accession>
<dbReference type="RefSeq" id="WP_184713779.1">
    <property type="nucleotide sequence ID" value="NZ_JACHJP010000002.1"/>
</dbReference>
<keyword evidence="1" id="KW-0175">Coiled coil</keyword>
<evidence type="ECO:0000259" key="2">
    <source>
        <dbReference type="Pfam" id="PF12728"/>
    </source>
</evidence>
<evidence type="ECO:0000313" key="4">
    <source>
        <dbReference type="Proteomes" id="UP000552644"/>
    </source>
</evidence>
<dbReference type="Proteomes" id="UP000552644">
    <property type="component" value="Unassembled WGS sequence"/>
</dbReference>
<dbReference type="EMBL" id="JACHJP010000002">
    <property type="protein sequence ID" value="MBB4915062.1"/>
    <property type="molecule type" value="Genomic_DNA"/>
</dbReference>
<dbReference type="InterPro" id="IPR010093">
    <property type="entry name" value="SinI_DNA-bd"/>
</dbReference>
<reference evidence="3 4" key="1">
    <citation type="submission" date="2020-08" db="EMBL/GenBank/DDBJ databases">
        <title>Genomic Encyclopedia of Type Strains, Phase III (KMG-III): the genomes of soil and plant-associated and newly described type strains.</title>
        <authorList>
            <person name="Whitman W."/>
        </authorList>
    </citation>
    <scope>NUCLEOTIDE SEQUENCE [LARGE SCALE GENOMIC DNA]</scope>
    <source>
        <strain evidence="3 4">CECT 8840</strain>
    </source>
</reference>
<proteinExistence type="predicted"/>
<organism evidence="3 4">
    <name type="scientific">Streptosporangium saharense</name>
    <dbReference type="NCBI Taxonomy" id="1706840"/>
    <lineage>
        <taxon>Bacteria</taxon>
        <taxon>Bacillati</taxon>
        <taxon>Actinomycetota</taxon>
        <taxon>Actinomycetes</taxon>
        <taxon>Streptosporangiales</taxon>
        <taxon>Streptosporangiaceae</taxon>
        <taxon>Streptosporangium</taxon>
    </lineage>
</organism>
<name>A0A7W7QK78_9ACTN</name>